<dbReference type="EnsemblMetazoa" id="SMAR000777-RA">
    <property type="protein sequence ID" value="SMAR000777-PA"/>
    <property type="gene ID" value="SMAR000777"/>
</dbReference>
<reference evidence="1" key="2">
    <citation type="submission" date="2015-02" db="UniProtKB">
        <authorList>
            <consortium name="EnsemblMetazoa"/>
        </authorList>
    </citation>
    <scope>IDENTIFICATION</scope>
</reference>
<keyword evidence="2" id="KW-1185">Reference proteome</keyword>
<organism evidence="1 2">
    <name type="scientific">Strigamia maritima</name>
    <name type="common">European centipede</name>
    <name type="synonym">Geophilus maritimus</name>
    <dbReference type="NCBI Taxonomy" id="126957"/>
    <lineage>
        <taxon>Eukaryota</taxon>
        <taxon>Metazoa</taxon>
        <taxon>Ecdysozoa</taxon>
        <taxon>Arthropoda</taxon>
        <taxon>Myriapoda</taxon>
        <taxon>Chilopoda</taxon>
        <taxon>Pleurostigmophora</taxon>
        <taxon>Geophilomorpha</taxon>
        <taxon>Linotaeniidae</taxon>
        <taxon>Strigamia</taxon>
    </lineage>
</organism>
<evidence type="ECO:0000313" key="2">
    <source>
        <dbReference type="Proteomes" id="UP000014500"/>
    </source>
</evidence>
<dbReference type="EMBL" id="JH430212">
    <property type="status" value="NOT_ANNOTATED_CDS"/>
    <property type="molecule type" value="Genomic_DNA"/>
</dbReference>
<name>T1IIS4_STRMM</name>
<proteinExistence type="predicted"/>
<dbReference type="Proteomes" id="UP000014500">
    <property type="component" value="Unassembled WGS sequence"/>
</dbReference>
<reference evidence="2" key="1">
    <citation type="submission" date="2011-05" db="EMBL/GenBank/DDBJ databases">
        <authorList>
            <person name="Richards S.R."/>
            <person name="Qu J."/>
            <person name="Jiang H."/>
            <person name="Jhangiani S.N."/>
            <person name="Agravi P."/>
            <person name="Goodspeed R."/>
            <person name="Gross S."/>
            <person name="Mandapat C."/>
            <person name="Jackson L."/>
            <person name="Mathew T."/>
            <person name="Pu L."/>
            <person name="Thornton R."/>
            <person name="Saada N."/>
            <person name="Wilczek-Boney K.B."/>
            <person name="Lee S."/>
            <person name="Kovar C."/>
            <person name="Wu Y."/>
            <person name="Scherer S.E."/>
            <person name="Worley K.C."/>
            <person name="Muzny D.M."/>
            <person name="Gibbs R."/>
        </authorList>
    </citation>
    <scope>NUCLEOTIDE SEQUENCE</scope>
    <source>
        <strain evidence="2">Brora</strain>
    </source>
</reference>
<accession>T1IIS4</accession>
<evidence type="ECO:0000313" key="1">
    <source>
        <dbReference type="EnsemblMetazoa" id="SMAR000777-PA"/>
    </source>
</evidence>
<protein>
    <submittedName>
        <fullName evidence="1">Uncharacterized protein</fullName>
    </submittedName>
</protein>
<sequence>MHFKISIYRRSIVPVCSEENGRGDNGISNSIEEVCISGWDKPIRGKVYYHPIDDDPEFLGCTKLIIPIKRVQPIRPETNLTISNEPMEMTTTFQREFGTPTMNFQNVKRNIRKYEPPSEPISSETEYRNIFYAKPIAPAKPFNPKEQELLDGSMEKLSLYQRTFKGFDHCQMKNSKPMNYAPKRPKLERAKTPTRGISELQEVIRSSLYKVACLD</sequence>
<dbReference type="AlphaFoldDB" id="T1IIS4"/>
<dbReference type="HOGENOM" id="CLU_1284730_0_0_1"/>